<accession>A0AAV4JV68</accession>
<name>A0AAV4JV68_9GAST</name>
<dbReference type="Proteomes" id="UP000762676">
    <property type="component" value="Unassembled WGS sequence"/>
</dbReference>
<reference evidence="2 3" key="1">
    <citation type="journal article" date="2021" name="Elife">
        <title>Chloroplast acquisition without the gene transfer in kleptoplastic sea slugs, Plakobranchus ocellatus.</title>
        <authorList>
            <person name="Maeda T."/>
            <person name="Takahashi S."/>
            <person name="Yoshida T."/>
            <person name="Shimamura S."/>
            <person name="Takaki Y."/>
            <person name="Nagai Y."/>
            <person name="Toyoda A."/>
            <person name="Suzuki Y."/>
            <person name="Arimoto A."/>
            <person name="Ishii H."/>
            <person name="Satoh N."/>
            <person name="Nishiyama T."/>
            <person name="Hasebe M."/>
            <person name="Maruyama T."/>
            <person name="Minagawa J."/>
            <person name="Obokata J."/>
            <person name="Shigenobu S."/>
        </authorList>
    </citation>
    <scope>NUCLEOTIDE SEQUENCE [LARGE SCALE GENOMIC DNA]</scope>
</reference>
<comment type="caution">
    <text evidence="2">The sequence shown here is derived from an EMBL/GenBank/DDBJ whole genome shotgun (WGS) entry which is preliminary data.</text>
</comment>
<feature type="transmembrane region" description="Helical" evidence="1">
    <location>
        <begin position="59"/>
        <end position="78"/>
    </location>
</feature>
<dbReference type="AlphaFoldDB" id="A0AAV4JV68"/>
<sequence>MCFKATKDILSPPPMWRLGARNQCPNGIMDGKLDGKKEILPSWPAAAPGVQNIQWRQIFLLRLGATTTSPLILVWMVTSDRWQSRVPKWHMDGEKKV</sequence>
<gene>
    <name evidence="2" type="ORF">ElyMa_005219300</name>
</gene>
<keyword evidence="3" id="KW-1185">Reference proteome</keyword>
<evidence type="ECO:0000256" key="1">
    <source>
        <dbReference type="SAM" id="Phobius"/>
    </source>
</evidence>
<keyword evidence="1" id="KW-0812">Transmembrane</keyword>
<keyword evidence="1" id="KW-0472">Membrane</keyword>
<evidence type="ECO:0000313" key="2">
    <source>
        <dbReference type="EMBL" id="GFS26584.1"/>
    </source>
</evidence>
<protein>
    <submittedName>
        <fullName evidence="2">Uncharacterized protein</fullName>
    </submittedName>
</protein>
<proteinExistence type="predicted"/>
<evidence type="ECO:0000313" key="3">
    <source>
        <dbReference type="Proteomes" id="UP000762676"/>
    </source>
</evidence>
<organism evidence="2 3">
    <name type="scientific">Elysia marginata</name>
    <dbReference type="NCBI Taxonomy" id="1093978"/>
    <lineage>
        <taxon>Eukaryota</taxon>
        <taxon>Metazoa</taxon>
        <taxon>Spiralia</taxon>
        <taxon>Lophotrochozoa</taxon>
        <taxon>Mollusca</taxon>
        <taxon>Gastropoda</taxon>
        <taxon>Heterobranchia</taxon>
        <taxon>Euthyneura</taxon>
        <taxon>Panpulmonata</taxon>
        <taxon>Sacoglossa</taxon>
        <taxon>Placobranchoidea</taxon>
        <taxon>Plakobranchidae</taxon>
        <taxon>Elysia</taxon>
    </lineage>
</organism>
<keyword evidence="1" id="KW-1133">Transmembrane helix</keyword>
<dbReference type="EMBL" id="BMAT01010424">
    <property type="protein sequence ID" value="GFS26584.1"/>
    <property type="molecule type" value="Genomic_DNA"/>
</dbReference>